<evidence type="ECO:0000256" key="1">
    <source>
        <dbReference type="ARBA" id="ARBA00023015"/>
    </source>
</evidence>
<evidence type="ECO:0000313" key="7">
    <source>
        <dbReference type="Proteomes" id="UP000231644"/>
    </source>
</evidence>
<dbReference type="SUPFAM" id="SSF46689">
    <property type="entry name" value="Homeodomain-like"/>
    <property type="match status" value="1"/>
</dbReference>
<feature type="DNA-binding region" description="H-T-H motif" evidence="4">
    <location>
        <begin position="29"/>
        <end position="48"/>
    </location>
</feature>
<dbReference type="RefSeq" id="WP_093453569.1">
    <property type="nucleotide sequence ID" value="NZ_FNZG01000004.1"/>
</dbReference>
<dbReference type="Gene3D" id="1.10.357.10">
    <property type="entry name" value="Tetracycline Repressor, domain 2"/>
    <property type="match status" value="1"/>
</dbReference>
<dbReference type="PANTHER" id="PTHR47506">
    <property type="entry name" value="TRANSCRIPTIONAL REGULATORY PROTEIN"/>
    <property type="match status" value="1"/>
</dbReference>
<evidence type="ECO:0000259" key="5">
    <source>
        <dbReference type="PROSITE" id="PS50977"/>
    </source>
</evidence>
<dbReference type="OrthoDB" id="9811084at2"/>
<dbReference type="SUPFAM" id="SSF48498">
    <property type="entry name" value="Tetracyclin repressor-like, C-terminal domain"/>
    <property type="match status" value="1"/>
</dbReference>
<dbReference type="AlphaFoldDB" id="A0A1I1LLG0"/>
<dbReference type="PANTHER" id="PTHR47506:SF3">
    <property type="entry name" value="HTH-TYPE TRANSCRIPTIONAL REGULATOR LMRA"/>
    <property type="match status" value="1"/>
</dbReference>
<dbReference type="Pfam" id="PF21993">
    <property type="entry name" value="TetR_C_13_2"/>
    <property type="match status" value="1"/>
</dbReference>
<accession>A0A1I1LLG0</accession>
<evidence type="ECO:0000256" key="3">
    <source>
        <dbReference type="ARBA" id="ARBA00023163"/>
    </source>
</evidence>
<dbReference type="Pfam" id="PF00440">
    <property type="entry name" value="TetR_N"/>
    <property type="match status" value="1"/>
</dbReference>
<name>A0A1I1LLG0_9RHOB</name>
<gene>
    <name evidence="6" type="ORF">SAMN05421762_1864</name>
</gene>
<dbReference type="EMBL" id="FOLX01000001">
    <property type="protein sequence ID" value="SFC70300.1"/>
    <property type="molecule type" value="Genomic_DNA"/>
</dbReference>
<dbReference type="InterPro" id="IPR054156">
    <property type="entry name" value="YxaF_TetR_C"/>
</dbReference>
<keyword evidence="3" id="KW-0804">Transcription</keyword>
<dbReference type="GO" id="GO:0003677">
    <property type="term" value="F:DNA binding"/>
    <property type="evidence" value="ECO:0007669"/>
    <property type="project" value="UniProtKB-UniRule"/>
</dbReference>
<dbReference type="PROSITE" id="PS50977">
    <property type="entry name" value="HTH_TETR_2"/>
    <property type="match status" value="1"/>
</dbReference>
<dbReference type="InterPro" id="IPR001647">
    <property type="entry name" value="HTH_TetR"/>
</dbReference>
<dbReference type="InterPro" id="IPR009057">
    <property type="entry name" value="Homeodomain-like_sf"/>
</dbReference>
<keyword evidence="2 4" id="KW-0238">DNA-binding</keyword>
<evidence type="ECO:0000313" key="6">
    <source>
        <dbReference type="EMBL" id="SFC70300.1"/>
    </source>
</evidence>
<dbReference type="STRING" id="517719.SAMN05421762_1864"/>
<dbReference type="Proteomes" id="UP000231644">
    <property type="component" value="Unassembled WGS sequence"/>
</dbReference>
<evidence type="ECO:0000256" key="2">
    <source>
        <dbReference type="ARBA" id="ARBA00023125"/>
    </source>
</evidence>
<evidence type="ECO:0000256" key="4">
    <source>
        <dbReference type="PROSITE-ProRule" id="PRU00335"/>
    </source>
</evidence>
<keyword evidence="1" id="KW-0805">Transcription regulation</keyword>
<protein>
    <submittedName>
        <fullName evidence="6">Transcriptional regulator, TetR family</fullName>
    </submittedName>
</protein>
<feature type="domain" description="HTH tetR-type" evidence="5">
    <location>
        <begin position="6"/>
        <end position="66"/>
    </location>
</feature>
<dbReference type="InterPro" id="IPR036271">
    <property type="entry name" value="Tet_transcr_reg_TetR-rel_C_sf"/>
</dbReference>
<reference evidence="6 7" key="1">
    <citation type="submission" date="2016-10" db="EMBL/GenBank/DDBJ databases">
        <authorList>
            <person name="de Groot N.N."/>
        </authorList>
    </citation>
    <scope>NUCLEOTIDE SEQUENCE [LARGE SCALE GENOMIC DNA]</scope>
    <source>
        <strain evidence="6 7">DSM 29619</strain>
    </source>
</reference>
<dbReference type="PRINTS" id="PR00455">
    <property type="entry name" value="HTHTETR"/>
</dbReference>
<sequence>MTRQGQETRLRLIRAAVALYQSRGYHATGVSAILDHAGVPKGSMYHHFPGGKQALTIAAVDYLAEDMAARFARTADGGARACIQITRLFTDAAASLEAHDYAQGALLSLLAQEVEPGETALRSRIAQAYRDASRQLADNLAEGGADMPEELATTVLAALDGGVARARAQRSTVGLHSAGEVLARLAGE</sequence>
<keyword evidence="7" id="KW-1185">Reference proteome</keyword>
<proteinExistence type="predicted"/>
<organism evidence="6 7">
    <name type="scientific">Pseudooceanicola nitratireducens</name>
    <dbReference type="NCBI Taxonomy" id="517719"/>
    <lineage>
        <taxon>Bacteria</taxon>
        <taxon>Pseudomonadati</taxon>
        <taxon>Pseudomonadota</taxon>
        <taxon>Alphaproteobacteria</taxon>
        <taxon>Rhodobacterales</taxon>
        <taxon>Paracoccaceae</taxon>
        <taxon>Pseudooceanicola</taxon>
    </lineage>
</organism>